<reference evidence="17" key="3">
    <citation type="journal article" date="2019" name="Microbiol. Resour. Announc.">
        <title>Draft Genome Sequences of Type Strains of Gordonibacter faecihominis, Paraeggerthella hongkongensis, Parvibacter caecicola,Slackia equolifaciens, Slackia faecicanis, and Slackia isoflavoniconvertens.</title>
        <authorList>
            <person name="Danylec N."/>
            <person name="Stoll D.A."/>
            <person name="Dotsch A."/>
            <person name="Huch M."/>
        </authorList>
    </citation>
    <scope>NUCLEOTIDE SEQUENCE</scope>
    <source>
        <strain evidence="17">DSM 16107</strain>
    </source>
</reference>
<dbReference type="SMART" id="SM00382">
    <property type="entry name" value="AAA"/>
    <property type="match status" value="1"/>
</dbReference>
<dbReference type="GO" id="GO:0005524">
    <property type="term" value="F:ATP binding"/>
    <property type="evidence" value="ECO:0007669"/>
    <property type="project" value="UniProtKB-KW"/>
</dbReference>
<dbReference type="Gene3D" id="1.20.1560.10">
    <property type="entry name" value="ABC transporter type 1, transmembrane domain"/>
    <property type="match status" value="1"/>
</dbReference>
<keyword evidence="4 13" id="KW-0812">Transmembrane</keyword>
<evidence type="ECO:0000256" key="10">
    <source>
        <dbReference type="ARBA" id="ARBA00061644"/>
    </source>
</evidence>
<evidence type="ECO:0000256" key="13">
    <source>
        <dbReference type="SAM" id="Phobius"/>
    </source>
</evidence>
<keyword evidence="3" id="KW-1003">Cell membrane</keyword>
<keyword evidence="18" id="KW-1185">Reference proteome</keyword>
<dbReference type="Pfam" id="PF00005">
    <property type="entry name" value="ABC_tran"/>
    <property type="match status" value="1"/>
</dbReference>
<accession>A0A3N0ITQ3</accession>
<evidence type="ECO:0000313" key="19">
    <source>
        <dbReference type="Proteomes" id="UP000270112"/>
    </source>
</evidence>
<evidence type="ECO:0000256" key="7">
    <source>
        <dbReference type="ARBA" id="ARBA00022989"/>
    </source>
</evidence>
<evidence type="ECO:0000256" key="3">
    <source>
        <dbReference type="ARBA" id="ARBA00022475"/>
    </source>
</evidence>
<feature type="transmembrane region" description="Helical" evidence="13">
    <location>
        <begin position="295"/>
        <end position="313"/>
    </location>
</feature>
<dbReference type="GO" id="GO:0015421">
    <property type="term" value="F:ABC-type oligopeptide transporter activity"/>
    <property type="evidence" value="ECO:0007669"/>
    <property type="project" value="TreeGrafter"/>
</dbReference>
<evidence type="ECO:0000256" key="12">
    <source>
        <dbReference type="SAM" id="MobiDB-lite"/>
    </source>
</evidence>
<gene>
    <name evidence="16" type="ORF">C1876_03670</name>
    <name evidence="17" type="ORF">DMP09_16045</name>
</gene>
<comment type="similarity">
    <text evidence="10">Belongs to the ABC transporter superfamily. Lipid exporter (TC 3.A.1.106) family.</text>
</comment>
<keyword evidence="8 13" id="KW-0472">Membrane</keyword>
<dbReference type="InterPro" id="IPR027417">
    <property type="entry name" value="P-loop_NTPase"/>
</dbReference>
<evidence type="ECO:0000313" key="17">
    <source>
        <dbReference type="EMBL" id="RNM40066.1"/>
    </source>
</evidence>
<name>A0A3N0ITQ3_9ACTN</name>
<evidence type="ECO:0000256" key="4">
    <source>
        <dbReference type="ARBA" id="ARBA00022692"/>
    </source>
</evidence>
<dbReference type="GO" id="GO:0005886">
    <property type="term" value="C:plasma membrane"/>
    <property type="evidence" value="ECO:0007669"/>
    <property type="project" value="UniProtKB-SubCell"/>
</dbReference>
<dbReference type="SUPFAM" id="SSF52540">
    <property type="entry name" value="P-loop containing nucleoside triphosphate hydrolases"/>
    <property type="match status" value="1"/>
</dbReference>
<evidence type="ECO:0000256" key="9">
    <source>
        <dbReference type="ARBA" id="ARBA00055053"/>
    </source>
</evidence>
<dbReference type="CDD" id="cd18547">
    <property type="entry name" value="ABC_6TM_Tm288_like"/>
    <property type="match status" value="1"/>
</dbReference>
<dbReference type="InterPro" id="IPR003439">
    <property type="entry name" value="ABC_transporter-like_ATP-bd"/>
</dbReference>
<reference evidence="16 18" key="1">
    <citation type="journal article" date="2018" name="Elife">
        <title>Discovery and characterization of a prevalent human gut bacterial enzyme sufficient for the inactivation of a family of plant toxins.</title>
        <authorList>
            <person name="Koppel N."/>
            <person name="Bisanz J.E."/>
            <person name="Pandelia M.E."/>
            <person name="Turnbaugh P.J."/>
            <person name="Balskus E.P."/>
        </authorList>
    </citation>
    <scope>NUCLEOTIDE SEQUENCE [LARGE SCALE GENOMIC DNA]</scope>
    <source>
        <strain evidence="16 18">DSM 16107</strain>
    </source>
</reference>
<keyword evidence="6 17" id="KW-0067">ATP-binding</keyword>
<keyword evidence="2" id="KW-0813">Transport</keyword>
<evidence type="ECO:0000313" key="16">
    <source>
        <dbReference type="EMBL" id="RDB70817.1"/>
    </source>
</evidence>
<dbReference type="GO" id="GO:0016887">
    <property type="term" value="F:ATP hydrolysis activity"/>
    <property type="evidence" value="ECO:0007669"/>
    <property type="project" value="InterPro"/>
</dbReference>
<protein>
    <recommendedName>
        <fullName evidence="11">Fatty acid ABC transporter ATP-binding/permease protein</fullName>
    </recommendedName>
</protein>
<dbReference type="InterPro" id="IPR003593">
    <property type="entry name" value="AAA+_ATPase"/>
</dbReference>
<feature type="transmembrane region" description="Helical" evidence="13">
    <location>
        <begin position="203"/>
        <end position="220"/>
    </location>
</feature>
<feature type="domain" description="ABC transmembrane type-1" evidence="15">
    <location>
        <begin position="52"/>
        <end position="344"/>
    </location>
</feature>
<dbReference type="InterPro" id="IPR036640">
    <property type="entry name" value="ABC1_TM_sf"/>
</dbReference>
<dbReference type="InterPro" id="IPR039421">
    <property type="entry name" value="Type_1_exporter"/>
</dbReference>
<keyword evidence="7 13" id="KW-1133">Transmembrane helix</keyword>
<comment type="caution">
    <text evidence="17">The sequence shown here is derived from an EMBL/GenBank/DDBJ whole genome shotgun (WGS) entry which is preliminary data.</text>
</comment>
<dbReference type="Proteomes" id="UP000253817">
    <property type="component" value="Unassembled WGS sequence"/>
</dbReference>
<dbReference type="OrthoDB" id="3176683at2"/>
<dbReference type="FunFam" id="1.20.1560.10:FF:000011">
    <property type="entry name" value="Multidrug ABC transporter ATP-binding protein"/>
    <property type="match status" value="1"/>
</dbReference>
<dbReference type="InterPro" id="IPR017871">
    <property type="entry name" value="ABC_transporter-like_CS"/>
</dbReference>
<dbReference type="InterPro" id="IPR011527">
    <property type="entry name" value="ABC1_TM_dom"/>
</dbReference>
<keyword evidence="5" id="KW-0547">Nucleotide-binding</keyword>
<evidence type="ECO:0000256" key="6">
    <source>
        <dbReference type="ARBA" id="ARBA00022840"/>
    </source>
</evidence>
<evidence type="ECO:0000256" key="2">
    <source>
        <dbReference type="ARBA" id="ARBA00022448"/>
    </source>
</evidence>
<dbReference type="PROSITE" id="PS50929">
    <property type="entry name" value="ABC_TM1F"/>
    <property type="match status" value="1"/>
</dbReference>
<dbReference type="PROSITE" id="PS50893">
    <property type="entry name" value="ABC_TRANSPORTER_2"/>
    <property type="match status" value="1"/>
</dbReference>
<dbReference type="PANTHER" id="PTHR43394:SF1">
    <property type="entry name" value="ATP-BINDING CASSETTE SUB-FAMILY B MEMBER 10, MITOCHONDRIAL"/>
    <property type="match status" value="1"/>
</dbReference>
<dbReference type="EMBL" id="PPTT01000004">
    <property type="protein sequence ID" value="RDB70817.1"/>
    <property type="molecule type" value="Genomic_DNA"/>
</dbReference>
<feature type="transmembrane region" description="Helical" evidence="13">
    <location>
        <begin position="49"/>
        <end position="67"/>
    </location>
</feature>
<dbReference type="RefSeq" id="WP_114545367.1">
    <property type="nucleotide sequence ID" value="NZ_PPTT01000004.1"/>
</dbReference>
<dbReference type="AlphaFoldDB" id="A0A3N0ITQ3"/>
<evidence type="ECO:0000256" key="1">
    <source>
        <dbReference type="ARBA" id="ARBA00004651"/>
    </source>
</evidence>
<dbReference type="EMBL" id="QICC01000110">
    <property type="protein sequence ID" value="RNM40066.1"/>
    <property type="molecule type" value="Genomic_DNA"/>
</dbReference>
<evidence type="ECO:0000313" key="18">
    <source>
        <dbReference type="Proteomes" id="UP000253817"/>
    </source>
</evidence>
<proteinExistence type="inferred from homology"/>
<dbReference type="PANTHER" id="PTHR43394">
    <property type="entry name" value="ATP-DEPENDENT PERMEASE MDL1, MITOCHONDRIAL"/>
    <property type="match status" value="1"/>
</dbReference>
<feature type="transmembrane region" description="Helical" evidence="13">
    <location>
        <begin position="180"/>
        <end position="197"/>
    </location>
</feature>
<evidence type="ECO:0000259" key="14">
    <source>
        <dbReference type="PROSITE" id="PS50893"/>
    </source>
</evidence>
<organism evidence="17 19">
    <name type="scientific">Eggerthella sinensis</name>
    <dbReference type="NCBI Taxonomy" id="242230"/>
    <lineage>
        <taxon>Bacteria</taxon>
        <taxon>Bacillati</taxon>
        <taxon>Actinomycetota</taxon>
        <taxon>Coriobacteriia</taxon>
        <taxon>Eggerthellales</taxon>
        <taxon>Eggerthellaceae</taxon>
        <taxon>Eggerthella</taxon>
    </lineage>
</organism>
<comment type="subcellular location">
    <subcellularLocation>
        <location evidence="1">Cell membrane</location>
        <topology evidence="1">Multi-pass membrane protein</topology>
    </subcellularLocation>
</comment>
<comment type="function">
    <text evidence="9">ABC transporter involved in fatty acid import. Transmembrane domains (TMD) form a pore in the membrane and the ATP-binding domain (NBD) is responsible for energy generation.</text>
</comment>
<sequence>MSAQENRSMPGGRRRGPGGPGGHMMPGEKPKDLKGTLGKLVAFMGRFKVAIIVVLVFAIGSTIFNIVGPKVLSTATTELFNGIVAKIDGSGGIDFDKIASILLFTFGLYVLSAACSFVQGWIMSSVSQRTCYQLRKSIAEKIDRMPMGYFERTSVGDTLSRITNDVDTLGQSLNQGVTQLITSTTTIIGVLIMMLTINPLMTLITVFILPISLVLIMVVVKRSQKFFVAQQNTLGEINGLVEETFSGHAIVKAFNREDGTVDNFNATNARLYNSAWKSQFISGLMQPIMNFVSNLGYVAVAIAGSFMAVQGIITVGDIQAFIQYVKNFTQPITQLTQVSNVLQQMAAAAERIFAFLEAPEEEPDHVTARTADVECNVQFDHVHFGYDPEKPVIKDFSARVSEGQTVALVGPTGAGKTTMVKLLMRFYDVQSGSVKIGGVDIRDFARDDLRSLFGMVLQDTWLFHGTIRDNIRYGKLDATDEEVEAAAKAAYVHHFIQTLPQGYDTEINEDASNISQGQRQLLTIARAILADRRMLILDEATSSVDTRTEERIQKAMDNLMAGRTAFVIAHRLSTIKNANLILVIRDGDIVEQGTHEELLALGGFYAELYNSQFTETIDEVED</sequence>
<dbReference type="Pfam" id="PF00664">
    <property type="entry name" value="ABC_membrane"/>
    <property type="match status" value="1"/>
</dbReference>
<reference evidence="19" key="2">
    <citation type="submission" date="2018-05" db="EMBL/GenBank/DDBJ databases">
        <title>Genome Sequencing of selected type strains of the family Eggerthellaceae.</title>
        <authorList>
            <person name="Danylec N."/>
            <person name="Stoll D.A."/>
            <person name="Doetsch A."/>
            <person name="Huch M."/>
        </authorList>
    </citation>
    <scope>NUCLEOTIDE SEQUENCE [LARGE SCALE GENOMIC DNA]</scope>
    <source>
        <strain evidence="19">DSM 16107</strain>
    </source>
</reference>
<evidence type="ECO:0000256" key="8">
    <source>
        <dbReference type="ARBA" id="ARBA00023136"/>
    </source>
</evidence>
<dbReference type="PROSITE" id="PS00211">
    <property type="entry name" value="ABC_TRANSPORTER_1"/>
    <property type="match status" value="1"/>
</dbReference>
<evidence type="ECO:0000256" key="5">
    <source>
        <dbReference type="ARBA" id="ARBA00022741"/>
    </source>
</evidence>
<dbReference type="Gene3D" id="3.40.50.300">
    <property type="entry name" value="P-loop containing nucleotide triphosphate hydrolases"/>
    <property type="match status" value="1"/>
</dbReference>
<evidence type="ECO:0000256" key="11">
    <source>
        <dbReference type="ARBA" id="ARBA00071747"/>
    </source>
</evidence>
<dbReference type="SUPFAM" id="SSF90123">
    <property type="entry name" value="ABC transporter transmembrane region"/>
    <property type="match status" value="1"/>
</dbReference>
<dbReference type="FunFam" id="3.40.50.300:FF:000287">
    <property type="entry name" value="Multidrug ABC transporter ATP-binding protein"/>
    <property type="match status" value="1"/>
</dbReference>
<dbReference type="Proteomes" id="UP000270112">
    <property type="component" value="Unassembled WGS sequence"/>
</dbReference>
<evidence type="ECO:0000259" key="15">
    <source>
        <dbReference type="PROSITE" id="PS50929"/>
    </source>
</evidence>
<feature type="transmembrane region" description="Helical" evidence="13">
    <location>
        <begin position="98"/>
        <end position="122"/>
    </location>
</feature>
<feature type="region of interest" description="Disordered" evidence="12">
    <location>
        <begin position="1"/>
        <end position="28"/>
    </location>
</feature>
<feature type="domain" description="ABC transporter" evidence="14">
    <location>
        <begin position="377"/>
        <end position="611"/>
    </location>
</feature>